<evidence type="ECO:0000313" key="1">
    <source>
        <dbReference type="EMBL" id="KAG5606857.1"/>
    </source>
</evidence>
<accession>A0A9J5Z1U5</accession>
<dbReference type="AlphaFoldDB" id="A0A9J5Z1U5"/>
<sequence>MELSSPMELMSNETLISSNLHLKVPTSITLSLVSGCHSLEVSPALYFSDFCRAIKNGRDHPQGLAQVAKGGGFVA</sequence>
<dbReference type="EMBL" id="JACXVP010000005">
    <property type="protein sequence ID" value="KAG5606857.1"/>
    <property type="molecule type" value="Genomic_DNA"/>
</dbReference>
<dbReference type="OrthoDB" id="10613280at2759"/>
<name>A0A9J5Z1U5_SOLCO</name>
<proteinExistence type="predicted"/>
<protein>
    <submittedName>
        <fullName evidence="1">Uncharacterized protein</fullName>
    </submittedName>
</protein>
<keyword evidence="2" id="KW-1185">Reference proteome</keyword>
<gene>
    <name evidence="1" type="ORF">H5410_028349</name>
</gene>
<organism evidence="1 2">
    <name type="scientific">Solanum commersonii</name>
    <name type="common">Commerson's wild potato</name>
    <name type="synonym">Commerson's nightshade</name>
    <dbReference type="NCBI Taxonomy" id="4109"/>
    <lineage>
        <taxon>Eukaryota</taxon>
        <taxon>Viridiplantae</taxon>
        <taxon>Streptophyta</taxon>
        <taxon>Embryophyta</taxon>
        <taxon>Tracheophyta</taxon>
        <taxon>Spermatophyta</taxon>
        <taxon>Magnoliopsida</taxon>
        <taxon>eudicotyledons</taxon>
        <taxon>Gunneridae</taxon>
        <taxon>Pentapetalae</taxon>
        <taxon>asterids</taxon>
        <taxon>lamiids</taxon>
        <taxon>Solanales</taxon>
        <taxon>Solanaceae</taxon>
        <taxon>Solanoideae</taxon>
        <taxon>Solaneae</taxon>
        <taxon>Solanum</taxon>
    </lineage>
</organism>
<dbReference type="Proteomes" id="UP000824120">
    <property type="component" value="Chromosome 5"/>
</dbReference>
<comment type="caution">
    <text evidence="1">The sequence shown here is derived from an EMBL/GenBank/DDBJ whole genome shotgun (WGS) entry which is preliminary data.</text>
</comment>
<evidence type="ECO:0000313" key="2">
    <source>
        <dbReference type="Proteomes" id="UP000824120"/>
    </source>
</evidence>
<reference evidence="1 2" key="1">
    <citation type="submission" date="2020-09" db="EMBL/GenBank/DDBJ databases">
        <title>De no assembly of potato wild relative species, Solanum commersonii.</title>
        <authorList>
            <person name="Cho K."/>
        </authorList>
    </citation>
    <scope>NUCLEOTIDE SEQUENCE [LARGE SCALE GENOMIC DNA]</scope>
    <source>
        <strain evidence="1">LZ3.2</strain>
        <tissue evidence="1">Leaf</tissue>
    </source>
</reference>